<evidence type="ECO:0000313" key="1">
    <source>
        <dbReference type="EMBL" id="MBC8362907.1"/>
    </source>
</evidence>
<organism evidence="1 2">
    <name type="scientific">Candidatus Desulfatibia profunda</name>
    <dbReference type="NCBI Taxonomy" id="2841695"/>
    <lineage>
        <taxon>Bacteria</taxon>
        <taxon>Pseudomonadati</taxon>
        <taxon>Thermodesulfobacteriota</taxon>
        <taxon>Desulfobacteria</taxon>
        <taxon>Desulfobacterales</taxon>
        <taxon>Desulfobacterales incertae sedis</taxon>
        <taxon>Candidatus Desulfatibia</taxon>
    </lineage>
</organism>
<dbReference type="Pfam" id="PF02452">
    <property type="entry name" value="PemK_toxin"/>
    <property type="match status" value="1"/>
</dbReference>
<gene>
    <name evidence="1" type="ORF">H8E23_16100</name>
</gene>
<dbReference type="Gene3D" id="2.30.30.110">
    <property type="match status" value="1"/>
</dbReference>
<dbReference type="InterPro" id="IPR011067">
    <property type="entry name" value="Plasmid_toxin/cell-grow_inhib"/>
</dbReference>
<accession>A0A8J6NV75</accession>
<dbReference type="Proteomes" id="UP000603434">
    <property type="component" value="Unassembled WGS sequence"/>
</dbReference>
<name>A0A8J6NV75_9BACT</name>
<dbReference type="SUPFAM" id="SSF50118">
    <property type="entry name" value="Cell growth inhibitor/plasmid maintenance toxic component"/>
    <property type="match status" value="1"/>
</dbReference>
<dbReference type="InterPro" id="IPR003477">
    <property type="entry name" value="PemK-like"/>
</dbReference>
<evidence type="ECO:0000313" key="2">
    <source>
        <dbReference type="Proteomes" id="UP000603434"/>
    </source>
</evidence>
<sequence length="114" mass="12939">MIYEPFDVVVVPFPFTDSSKAKRRPALVLSQATDFGNIIEHTILAMITSQKNESWPLDVVIRNKKSSGLAAPSVVRMKLFTLDNRFILRKIGQLSKADQTQVKQSLLKIFDYLN</sequence>
<dbReference type="AlphaFoldDB" id="A0A8J6NV75"/>
<comment type="caution">
    <text evidence="1">The sequence shown here is derived from an EMBL/GenBank/DDBJ whole genome shotgun (WGS) entry which is preliminary data.</text>
</comment>
<dbReference type="GO" id="GO:0003677">
    <property type="term" value="F:DNA binding"/>
    <property type="evidence" value="ECO:0007669"/>
    <property type="project" value="InterPro"/>
</dbReference>
<proteinExistence type="predicted"/>
<protein>
    <submittedName>
        <fullName evidence="1">Type II toxin-antitoxin system PemK/MazF family toxin</fullName>
    </submittedName>
</protein>
<dbReference type="EMBL" id="JACNJH010000231">
    <property type="protein sequence ID" value="MBC8362907.1"/>
    <property type="molecule type" value="Genomic_DNA"/>
</dbReference>
<reference evidence="1 2" key="1">
    <citation type="submission" date="2020-08" db="EMBL/GenBank/DDBJ databases">
        <title>Bridging the membrane lipid divide: bacteria of the FCB group superphylum have the potential to synthesize archaeal ether lipids.</title>
        <authorList>
            <person name="Villanueva L."/>
            <person name="Von Meijenfeldt F.A.B."/>
            <person name="Westbye A.B."/>
            <person name="Yadav S."/>
            <person name="Hopmans E.C."/>
            <person name="Dutilh B.E."/>
            <person name="Sinninghe Damste J.S."/>
        </authorList>
    </citation>
    <scope>NUCLEOTIDE SEQUENCE [LARGE SCALE GENOMIC DNA]</scope>
    <source>
        <strain evidence="1">NIOZ-UU30</strain>
    </source>
</reference>